<dbReference type="InterPro" id="IPR012338">
    <property type="entry name" value="Beta-lactam/transpept-like"/>
</dbReference>
<dbReference type="PANTHER" id="PTHR43283:SF3">
    <property type="entry name" value="BETA-LACTAMASE FAMILY PROTEIN (AFU_ORTHOLOGUE AFUA_5G07500)"/>
    <property type="match status" value="1"/>
</dbReference>
<reference evidence="2 3" key="1">
    <citation type="submission" date="2019-04" db="EMBL/GenBank/DDBJ databases">
        <title>Friends and foes A comparative genomics study of 23 Aspergillus species from section Flavi.</title>
        <authorList>
            <consortium name="DOE Joint Genome Institute"/>
            <person name="Kjaerbolling I."/>
            <person name="Vesth T."/>
            <person name="Frisvad J.C."/>
            <person name="Nybo J.L."/>
            <person name="Theobald S."/>
            <person name="Kildgaard S."/>
            <person name="Isbrandt T."/>
            <person name="Kuo A."/>
            <person name="Sato A."/>
            <person name="Lyhne E.K."/>
            <person name="Kogle M.E."/>
            <person name="Wiebenga A."/>
            <person name="Kun R.S."/>
            <person name="Lubbers R.J."/>
            <person name="Makela M.R."/>
            <person name="Barry K."/>
            <person name="Chovatia M."/>
            <person name="Clum A."/>
            <person name="Daum C."/>
            <person name="Haridas S."/>
            <person name="He G."/>
            <person name="LaButti K."/>
            <person name="Lipzen A."/>
            <person name="Mondo S."/>
            <person name="Riley R."/>
            <person name="Salamov A."/>
            <person name="Simmons B.A."/>
            <person name="Magnuson J.K."/>
            <person name="Henrissat B."/>
            <person name="Mortensen U.H."/>
            <person name="Larsen T.O."/>
            <person name="Devries R.P."/>
            <person name="Grigoriev I.V."/>
            <person name="Machida M."/>
            <person name="Baker S.E."/>
            <person name="Andersen M.R."/>
        </authorList>
    </citation>
    <scope>NUCLEOTIDE SEQUENCE [LARGE SCALE GENOMIC DNA]</scope>
    <source>
        <strain evidence="2 3">CBS 151.66</strain>
    </source>
</reference>
<proteinExistence type="predicted"/>
<dbReference type="InterPro" id="IPR001466">
    <property type="entry name" value="Beta-lactam-related"/>
</dbReference>
<protein>
    <submittedName>
        <fullName evidence="2">Beta-lactamase/transpeptidase-like protein</fullName>
    </submittedName>
</protein>
<organism evidence="2 3">
    <name type="scientific">Aspergillus leporis</name>
    <dbReference type="NCBI Taxonomy" id="41062"/>
    <lineage>
        <taxon>Eukaryota</taxon>
        <taxon>Fungi</taxon>
        <taxon>Dikarya</taxon>
        <taxon>Ascomycota</taxon>
        <taxon>Pezizomycotina</taxon>
        <taxon>Eurotiomycetes</taxon>
        <taxon>Eurotiomycetidae</taxon>
        <taxon>Eurotiales</taxon>
        <taxon>Aspergillaceae</taxon>
        <taxon>Aspergillus</taxon>
        <taxon>Aspergillus subgen. Circumdati</taxon>
    </lineage>
</organism>
<dbReference type="InterPro" id="IPR050789">
    <property type="entry name" value="Diverse_Enzym_Activities"/>
</dbReference>
<keyword evidence="3" id="KW-1185">Reference proteome</keyword>
<dbReference type="PANTHER" id="PTHR43283">
    <property type="entry name" value="BETA-LACTAMASE-RELATED"/>
    <property type="match status" value="1"/>
</dbReference>
<dbReference type="OrthoDB" id="428260at2759"/>
<evidence type="ECO:0000313" key="2">
    <source>
        <dbReference type="EMBL" id="KAB8067340.1"/>
    </source>
</evidence>
<accession>A0A5N5WJI6</accession>
<dbReference type="AlphaFoldDB" id="A0A5N5WJI6"/>
<sequence length="441" mass="48656">MPISLSPEAAANIRKLVDDACWANEQQGCLLPCATAVVIGKDKNGSPTEVFTHFARMNSQGAIAGTVENNRSGASQSTSQRDDIHWLASCTKLVTAIACMQLVEQGKLSLDCHHIDDSGIVEKICPELGAVQVLQDDGSLVDKKRPITLRMLLTHTAGFGYSFLNPKLQHYARQNTPGQSEYDEFSGRMFDFHQPLVNQPGDRFEYGISIDWAGIIVERITGLKLNDYMQQRIFAPLKIKDLSMFPSPDMKERLIGIWQRGEDGQLAGREYPMQRSLDDEPEMLHSGGAGLFGSIREFSKILATLLNDGISPETGVAILSPATIRGMFANQLPTQPNFARRHLPAVKPDLVHPAEELYPLCPGYTPQGWGLSFMISPGITGRSETTAQWSGLSNVFWWCDREKGLAGIVASQVLPFVDPQAAKLWVDVEARVYEGLLYGNH</sequence>
<dbReference type="Pfam" id="PF00144">
    <property type="entry name" value="Beta-lactamase"/>
    <property type="match status" value="1"/>
</dbReference>
<evidence type="ECO:0000313" key="3">
    <source>
        <dbReference type="Proteomes" id="UP000326565"/>
    </source>
</evidence>
<name>A0A5N5WJI6_9EURO</name>
<dbReference type="SUPFAM" id="SSF56601">
    <property type="entry name" value="beta-lactamase/transpeptidase-like"/>
    <property type="match status" value="1"/>
</dbReference>
<dbReference type="Gene3D" id="3.40.710.10">
    <property type="entry name" value="DD-peptidase/beta-lactamase superfamily"/>
    <property type="match status" value="1"/>
</dbReference>
<gene>
    <name evidence="2" type="ORF">BDV29DRAFT_200377</name>
</gene>
<dbReference type="EMBL" id="ML732503">
    <property type="protein sequence ID" value="KAB8067340.1"/>
    <property type="molecule type" value="Genomic_DNA"/>
</dbReference>
<dbReference type="Proteomes" id="UP000326565">
    <property type="component" value="Unassembled WGS sequence"/>
</dbReference>
<feature type="domain" description="Beta-lactamase-related" evidence="1">
    <location>
        <begin position="74"/>
        <end position="417"/>
    </location>
</feature>
<evidence type="ECO:0000259" key="1">
    <source>
        <dbReference type="Pfam" id="PF00144"/>
    </source>
</evidence>